<evidence type="ECO:0000256" key="8">
    <source>
        <dbReference type="ARBA" id="ARBA00031747"/>
    </source>
</evidence>
<sequence>MSKTTTRTTGQKRKHDEISAASPIAAPSPGSINMAGMGMNGAQRQWDPSAQYDANGYQNAYYMAAQNAQNGYGGNPQQMMYAMQQAQAAMAASGGAGASGSNAGMAGGPSQPGRGNESVDRSTYNQLKDAMAVGGVSLREEEESLHRPRRIPNTYTGHDRTKTQDFLEPNFLLELFRTVAKHHKLKGITPDVLTLAGLAVQERLRGIVERANAASEHAWKTGAGGQLHAIAGDATSDAPGEAVSMYADGKTPVFDRNLRRDVGMQLLAIEKIEKAEEMRVRKERKERVEQARQSGNANQAANAEGDDDDDGPPKKKKKRADGPGVQAKNMSEETKKKLSNNVANAAAGFADKYKWMSSGGARPTPRSGAGGAGGGGAGGSGSGGVIGSAWGGWGGTGRGAKGRGGGKARDKERTVGMRDVLFVVERERGHGAGRGSARGWS</sequence>
<evidence type="ECO:0000256" key="2">
    <source>
        <dbReference type="ARBA" id="ARBA00006178"/>
    </source>
</evidence>
<feature type="region of interest" description="Disordered" evidence="9">
    <location>
        <begin position="1"/>
        <end position="29"/>
    </location>
</feature>
<dbReference type="PANTHER" id="PTHR15138:SF14">
    <property type="entry name" value="TRANSCRIPTION INITIATION FACTOR TFIID SUBUNIT 4"/>
    <property type="match status" value="1"/>
</dbReference>
<dbReference type="Pfam" id="PF05236">
    <property type="entry name" value="TAF4"/>
    <property type="match status" value="1"/>
</dbReference>
<dbReference type="STRING" id="933852.A0A0C3B5Q0"/>
<evidence type="ECO:0000256" key="1">
    <source>
        <dbReference type="ARBA" id="ARBA00004123"/>
    </source>
</evidence>
<dbReference type="HOGENOM" id="CLU_038066_1_0_1"/>
<evidence type="ECO:0000256" key="7">
    <source>
        <dbReference type="ARBA" id="ARBA00025346"/>
    </source>
</evidence>
<evidence type="ECO:0000256" key="4">
    <source>
        <dbReference type="ARBA" id="ARBA00023015"/>
    </source>
</evidence>
<evidence type="ECO:0000256" key="6">
    <source>
        <dbReference type="ARBA" id="ARBA00023242"/>
    </source>
</evidence>
<dbReference type="Gene3D" id="1.10.20.10">
    <property type="entry name" value="Histone, subunit A"/>
    <property type="match status" value="1"/>
</dbReference>
<feature type="compositionally biased region" description="Low complexity" evidence="9">
    <location>
        <begin position="291"/>
        <end position="303"/>
    </location>
</feature>
<dbReference type="Proteomes" id="UP000054097">
    <property type="component" value="Unassembled WGS sequence"/>
</dbReference>
<feature type="compositionally biased region" description="Low complexity" evidence="9">
    <location>
        <begin position="94"/>
        <end position="104"/>
    </location>
</feature>
<feature type="compositionally biased region" description="Low complexity" evidence="9">
    <location>
        <begin position="19"/>
        <end position="29"/>
    </location>
</feature>
<dbReference type="GO" id="GO:0005669">
    <property type="term" value="C:transcription factor TFIID complex"/>
    <property type="evidence" value="ECO:0007669"/>
    <property type="project" value="InterPro"/>
</dbReference>
<name>A0A0C3B5Q0_SERVB</name>
<feature type="region of interest" description="Disordered" evidence="9">
    <location>
        <begin position="278"/>
        <end position="337"/>
    </location>
</feature>
<proteinExistence type="inferred from homology"/>
<evidence type="ECO:0000256" key="3">
    <source>
        <dbReference type="ARBA" id="ARBA00017306"/>
    </source>
</evidence>
<keyword evidence="5" id="KW-0804">Transcription</keyword>
<comment type="subcellular location">
    <subcellularLocation>
        <location evidence="1">Nucleus</location>
    </subcellularLocation>
</comment>
<dbReference type="PANTHER" id="PTHR15138">
    <property type="entry name" value="TRANSCRIPTION INITIATION FACTOR TFIID SUBUNIT 4"/>
    <property type="match status" value="1"/>
</dbReference>
<protein>
    <recommendedName>
        <fullName evidence="3">Transcription initiation factor TFIID subunit 4</fullName>
    </recommendedName>
    <alternativeName>
        <fullName evidence="8">TBP-associated factor 4</fullName>
    </alternativeName>
</protein>
<keyword evidence="12" id="KW-1185">Reference proteome</keyword>
<dbReference type="AlphaFoldDB" id="A0A0C3B5Q0"/>
<comment type="similarity">
    <text evidence="2">Belongs to the TAF4 family.</text>
</comment>
<dbReference type="GO" id="GO:0016251">
    <property type="term" value="F:RNA polymerase II general transcription initiation factor activity"/>
    <property type="evidence" value="ECO:0007669"/>
    <property type="project" value="TreeGrafter"/>
</dbReference>
<evidence type="ECO:0000256" key="9">
    <source>
        <dbReference type="SAM" id="MobiDB-lite"/>
    </source>
</evidence>
<feature type="region of interest" description="Disordered" evidence="9">
    <location>
        <begin position="357"/>
        <end position="413"/>
    </location>
</feature>
<organism evidence="11 12">
    <name type="scientific">Serendipita vermifera MAFF 305830</name>
    <dbReference type="NCBI Taxonomy" id="933852"/>
    <lineage>
        <taxon>Eukaryota</taxon>
        <taxon>Fungi</taxon>
        <taxon>Dikarya</taxon>
        <taxon>Basidiomycota</taxon>
        <taxon>Agaricomycotina</taxon>
        <taxon>Agaricomycetes</taxon>
        <taxon>Sebacinales</taxon>
        <taxon>Serendipitaceae</taxon>
        <taxon>Serendipita</taxon>
    </lineage>
</organism>
<dbReference type="CDD" id="cd08045">
    <property type="entry name" value="HFD_TAF4"/>
    <property type="match status" value="1"/>
</dbReference>
<keyword evidence="4" id="KW-0805">Transcription regulation</keyword>
<dbReference type="GO" id="GO:0003677">
    <property type="term" value="F:DNA binding"/>
    <property type="evidence" value="ECO:0007669"/>
    <property type="project" value="TreeGrafter"/>
</dbReference>
<evidence type="ECO:0000259" key="10">
    <source>
        <dbReference type="Pfam" id="PF05236"/>
    </source>
</evidence>
<dbReference type="GO" id="GO:0046982">
    <property type="term" value="F:protein heterodimerization activity"/>
    <property type="evidence" value="ECO:0007669"/>
    <property type="project" value="InterPro"/>
</dbReference>
<accession>A0A0C3B5Q0</accession>
<evidence type="ECO:0000256" key="5">
    <source>
        <dbReference type="ARBA" id="ARBA00023163"/>
    </source>
</evidence>
<keyword evidence="6" id="KW-0539">Nucleus</keyword>
<evidence type="ECO:0000313" key="11">
    <source>
        <dbReference type="EMBL" id="KIM26806.1"/>
    </source>
</evidence>
<dbReference type="InterPro" id="IPR007900">
    <property type="entry name" value="TAF4_C"/>
</dbReference>
<reference evidence="12" key="2">
    <citation type="submission" date="2015-01" db="EMBL/GenBank/DDBJ databases">
        <title>Evolutionary Origins and Diversification of the Mycorrhizal Mutualists.</title>
        <authorList>
            <consortium name="DOE Joint Genome Institute"/>
            <consortium name="Mycorrhizal Genomics Consortium"/>
            <person name="Kohler A."/>
            <person name="Kuo A."/>
            <person name="Nagy L.G."/>
            <person name="Floudas D."/>
            <person name="Copeland A."/>
            <person name="Barry K.W."/>
            <person name="Cichocki N."/>
            <person name="Veneault-Fourrey C."/>
            <person name="LaButti K."/>
            <person name="Lindquist E.A."/>
            <person name="Lipzen A."/>
            <person name="Lundell T."/>
            <person name="Morin E."/>
            <person name="Murat C."/>
            <person name="Riley R."/>
            <person name="Ohm R."/>
            <person name="Sun H."/>
            <person name="Tunlid A."/>
            <person name="Henrissat B."/>
            <person name="Grigoriev I.V."/>
            <person name="Hibbett D.S."/>
            <person name="Martin F."/>
        </authorList>
    </citation>
    <scope>NUCLEOTIDE SEQUENCE [LARGE SCALE GENOMIC DNA]</scope>
    <source>
        <strain evidence="12">MAFF 305830</strain>
    </source>
</reference>
<dbReference type="InterPro" id="IPR045144">
    <property type="entry name" value="TAF4"/>
</dbReference>
<feature type="region of interest" description="Disordered" evidence="9">
    <location>
        <begin position="139"/>
        <end position="161"/>
    </location>
</feature>
<feature type="domain" description="Transcription initiation factor TFIID component TAF4 C-terminal" evidence="10">
    <location>
        <begin position="127"/>
        <end position="429"/>
    </location>
</feature>
<dbReference type="OrthoDB" id="21060at2759"/>
<feature type="region of interest" description="Disordered" evidence="9">
    <location>
        <begin position="94"/>
        <end position="121"/>
    </location>
</feature>
<evidence type="ECO:0000313" key="12">
    <source>
        <dbReference type="Proteomes" id="UP000054097"/>
    </source>
</evidence>
<comment type="function">
    <text evidence="7">Functions as a component of the DNA-binding general transcription factor complex TFIID. Binding of TFIID to a promoter (with or without TATA element) is the initial step in pre-initiation complex (PIC) formation. TFIID plays a key role in the regulation of gene expression by RNA polymerase II through different activities such as transcription activator interaction, core promoter recognition and selectivity, TFIIA and TFIIB interaction, chromatin modification (histone acetylation by TAF1), facilitation of DNA opening and initiation of transcription.</text>
</comment>
<feature type="compositionally biased region" description="Basic and acidic residues" evidence="9">
    <location>
        <begin position="278"/>
        <end position="290"/>
    </location>
</feature>
<reference evidence="11 12" key="1">
    <citation type="submission" date="2014-04" db="EMBL/GenBank/DDBJ databases">
        <authorList>
            <consortium name="DOE Joint Genome Institute"/>
            <person name="Kuo A."/>
            <person name="Zuccaro A."/>
            <person name="Kohler A."/>
            <person name="Nagy L.G."/>
            <person name="Floudas D."/>
            <person name="Copeland A."/>
            <person name="Barry K.W."/>
            <person name="Cichocki N."/>
            <person name="Veneault-Fourrey C."/>
            <person name="LaButti K."/>
            <person name="Lindquist E.A."/>
            <person name="Lipzen A."/>
            <person name="Lundell T."/>
            <person name="Morin E."/>
            <person name="Murat C."/>
            <person name="Sun H."/>
            <person name="Tunlid A."/>
            <person name="Henrissat B."/>
            <person name="Grigoriev I.V."/>
            <person name="Hibbett D.S."/>
            <person name="Martin F."/>
            <person name="Nordberg H.P."/>
            <person name="Cantor M.N."/>
            <person name="Hua S.X."/>
        </authorList>
    </citation>
    <scope>NUCLEOTIDE SEQUENCE [LARGE SCALE GENOMIC DNA]</scope>
    <source>
        <strain evidence="11 12">MAFF 305830</strain>
    </source>
</reference>
<gene>
    <name evidence="11" type="ORF">M408DRAFT_330402</name>
</gene>
<dbReference type="EMBL" id="KN824303">
    <property type="protein sequence ID" value="KIM26806.1"/>
    <property type="molecule type" value="Genomic_DNA"/>
</dbReference>
<feature type="compositionally biased region" description="Gly residues" evidence="9">
    <location>
        <begin position="368"/>
        <end position="399"/>
    </location>
</feature>
<dbReference type="GO" id="GO:0006367">
    <property type="term" value="P:transcription initiation at RNA polymerase II promoter"/>
    <property type="evidence" value="ECO:0007669"/>
    <property type="project" value="TreeGrafter"/>
</dbReference>
<dbReference type="InterPro" id="IPR009072">
    <property type="entry name" value="Histone-fold"/>
</dbReference>